<evidence type="ECO:0000313" key="2">
    <source>
        <dbReference type="Proteomes" id="UP000604765"/>
    </source>
</evidence>
<keyword evidence="2" id="KW-1185">Reference proteome</keyword>
<dbReference type="EMBL" id="BNJR01000015">
    <property type="protein sequence ID" value="GHP14307.1"/>
    <property type="molecule type" value="Genomic_DNA"/>
</dbReference>
<name>A0ABQ3W1A8_9LACO</name>
<proteinExistence type="predicted"/>
<sequence length="78" mass="9021">MLSKTQYDTLMNLSRELLQSYDDLKTLKKKLSTKEPAFIRKTIDAQIARLTRCIHDIDIIADNGDLSQKLKQLDTKPE</sequence>
<dbReference type="Proteomes" id="UP000604765">
    <property type="component" value="Unassembled WGS sequence"/>
</dbReference>
<gene>
    <name evidence="1" type="ORF">YK48G_17320</name>
</gene>
<dbReference type="RefSeq" id="WP_203630323.1">
    <property type="nucleotide sequence ID" value="NZ_BNJR01000015.1"/>
</dbReference>
<comment type="caution">
    <text evidence="1">The sequence shown here is derived from an EMBL/GenBank/DDBJ whole genome shotgun (WGS) entry which is preliminary data.</text>
</comment>
<organism evidence="1 2">
    <name type="scientific">Lentilactobacillus fungorum</name>
    <dbReference type="NCBI Taxonomy" id="2201250"/>
    <lineage>
        <taxon>Bacteria</taxon>
        <taxon>Bacillati</taxon>
        <taxon>Bacillota</taxon>
        <taxon>Bacilli</taxon>
        <taxon>Lactobacillales</taxon>
        <taxon>Lactobacillaceae</taxon>
        <taxon>Lentilactobacillus</taxon>
    </lineage>
</organism>
<reference evidence="1 2" key="1">
    <citation type="journal article" date="2021" name="Int. J. Syst. Evol. Microbiol.">
        <title>Lentilactobacillus fungorum sp. nov., isolated from spent mushroom substrates.</title>
        <authorList>
            <person name="Tohno M."/>
            <person name="Tanizawa Y."/>
            <person name="Kojima Y."/>
            <person name="Sakamoto M."/>
            <person name="Ohkuma M."/>
            <person name="Kobayashi H."/>
        </authorList>
    </citation>
    <scope>NUCLEOTIDE SEQUENCE [LARGE SCALE GENOMIC DNA]</scope>
    <source>
        <strain evidence="1 2">YK48G</strain>
    </source>
</reference>
<accession>A0ABQ3W1A8</accession>
<evidence type="ECO:0000313" key="1">
    <source>
        <dbReference type="EMBL" id="GHP14307.1"/>
    </source>
</evidence>
<protein>
    <submittedName>
        <fullName evidence="1">Uncharacterized protein</fullName>
    </submittedName>
</protein>